<evidence type="ECO:0000256" key="9">
    <source>
        <dbReference type="ARBA" id="ARBA00022942"/>
    </source>
</evidence>
<evidence type="ECO:0000256" key="15">
    <source>
        <dbReference type="SAM" id="MobiDB-lite"/>
    </source>
</evidence>
<evidence type="ECO:0000256" key="2">
    <source>
        <dbReference type="ARBA" id="ARBA00004496"/>
    </source>
</evidence>
<keyword evidence="5" id="KW-0963">Cytoplasm</keyword>
<dbReference type="InterPro" id="IPR041036">
    <property type="entry name" value="GH5_C"/>
</dbReference>
<comment type="subcellular location">
    <subcellularLocation>
        <location evidence="2">Cytoplasm</location>
    </subcellularLocation>
    <subcellularLocation>
        <location evidence="1">Nucleus</location>
    </subcellularLocation>
</comment>
<dbReference type="Gene3D" id="3.20.20.80">
    <property type="entry name" value="Glycosidases"/>
    <property type="match status" value="2"/>
</dbReference>
<dbReference type="eggNOG" id="KOG0727">
    <property type="taxonomic scope" value="Eukaryota"/>
</dbReference>
<dbReference type="SUPFAM" id="SSF52540">
    <property type="entry name" value="P-loop containing nucleoside triphosphate hydrolases"/>
    <property type="match status" value="1"/>
</dbReference>
<dbReference type="InterPro" id="IPR027417">
    <property type="entry name" value="P-loop_NTPase"/>
</dbReference>
<evidence type="ECO:0000256" key="13">
    <source>
        <dbReference type="ARBA" id="ARBA00068703"/>
    </source>
</evidence>
<dbReference type="Pfam" id="PF16450">
    <property type="entry name" value="Prot_ATP_ID_OB_C"/>
    <property type="match status" value="1"/>
</dbReference>
<evidence type="ECO:0000313" key="17">
    <source>
        <dbReference type="EMBL" id="EPS37211.1"/>
    </source>
</evidence>
<keyword evidence="14" id="KW-0175">Coiled coil</keyword>
<evidence type="ECO:0000256" key="14">
    <source>
        <dbReference type="SAM" id="Coils"/>
    </source>
</evidence>
<dbReference type="FunFam" id="3.40.50.300:FF:000033">
    <property type="entry name" value="26S protease regulatory subunit 6B"/>
    <property type="match status" value="1"/>
</dbReference>
<evidence type="ECO:0000256" key="11">
    <source>
        <dbReference type="ARBA" id="ARBA00023295"/>
    </source>
</evidence>
<evidence type="ECO:0000256" key="6">
    <source>
        <dbReference type="ARBA" id="ARBA00022741"/>
    </source>
</evidence>
<dbReference type="FunFam" id="1.10.8.60:FF:000020">
    <property type="entry name" value="26S protease regulatory subunit 6B"/>
    <property type="match status" value="1"/>
</dbReference>
<accession>S8A7V5</accession>
<keyword evidence="7" id="KW-0378">Hydrolase</keyword>
<keyword evidence="9" id="KW-0647">Proteasome</keyword>
<dbReference type="GO" id="GO:0005524">
    <property type="term" value="F:ATP binding"/>
    <property type="evidence" value="ECO:0007669"/>
    <property type="project" value="UniProtKB-KW"/>
</dbReference>
<dbReference type="InterPro" id="IPR052066">
    <property type="entry name" value="Glycosphingolipid_Hydrolases"/>
</dbReference>
<proteinExistence type="inferred from homology"/>
<keyword evidence="8" id="KW-0067">ATP-binding</keyword>
<dbReference type="InterPro" id="IPR003960">
    <property type="entry name" value="ATPase_AAA_CS"/>
</dbReference>
<evidence type="ECO:0000256" key="10">
    <source>
        <dbReference type="ARBA" id="ARBA00023242"/>
    </source>
</evidence>
<dbReference type="SMART" id="SM00382">
    <property type="entry name" value="AAA"/>
    <property type="match status" value="1"/>
</dbReference>
<dbReference type="GO" id="GO:0050295">
    <property type="term" value="F:steryl-beta-glucosidase activity"/>
    <property type="evidence" value="ECO:0007669"/>
    <property type="project" value="TreeGrafter"/>
</dbReference>
<comment type="caution">
    <text evidence="17">The sequence shown here is derived from an EMBL/GenBank/DDBJ whole genome shotgun (WGS) entry which is preliminary data.</text>
</comment>
<dbReference type="PROSITE" id="PS00674">
    <property type="entry name" value="AAA"/>
    <property type="match status" value="1"/>
</dbReference>
<dbReference type="Gene3D" id="2.60.40.1180">
    <property type="entry name" value="Golgi alpha-mannosidase II"/>
    <property type="match status" value="1"/>
</dbReference>
<feature type="region of interest" description="Disordered" evidence="15">
    <location>
        <begin position="997"/>
        <end position="1019"/>
    </location>
</feature>
<dbReference type="InterPro" id="IPR012340">
    <property type="entry name" value="NA-bd_OB-fold"/>
</dbReference>
<dbReference type="PANTHER" id="PTHR31308:SF5">
    <property type="entry name" value="ERGOSTERYL-BETA-GLUCOSIDASE"/>
    <property type="match status" value="1"/>
</dbReference>
<dbReference type="InterPro" id="IPR018087">
    <property type="entry name" value="Glyco_hydro_5_CS"/>
</dbReference>
<comment type="similarity">
    <text evidence="3">Belongs to the glycosyl hydrolase 5 (cellulase A) family.</text>
</comment>
<dbReference type="InterPro" id="IPR001547">
    <property type="entry name" value="Glyco_hydro_5"/>
</dbReference>
<evidence type="ECO:0000256" key="7">
    <source>
        <dbReference type="ARBA" id="ARBA00022801"/>
    </source>
</evidence>
<dbReference type="Gene3D" id="3.40.50.300">
    <property type="entry name" value="P-loop containing nucleotide triphosphate hydrolases"/>
    <property type="match status" value="1"/>
</dbReference>
<dbReference type="Gene3D" id="1.10.8.60">
    <property type="match status" value="1"/>
</dbReference>
<evidence type="ECO:0000256" key="3">
    <source>
        <dbReference type="ARBA" id="ARBA00005641"/>
    </source>
</evidence>
<dbReference type="STRING" id="1284197.S8A7V5"/>
<evidence type="ECO:0000256" key="5">
    <source>
        <dbReference type="ARBA" id="ARBA00022490"/>
    </source>
</evidence>
<dbReference type="FunFam" id="2.40.50.140:FF:000049">
    <property type="entry name" value="26S protease regulatory subunit 6B"/>
    <property type="match status" value="1"/>
</dbReference>
<evidence type="ECO:0000256" key="8">
    <source>
        <dbReference type="ARBA" id="ARBA00022840"/>
    </source>
</evidence>
<dbReference type="Gene3D" id="2.40.50.140">
    <property type="entry name" value="Nucleic acid-binding proteins"/>
    <property type="match status" value="1"/>
</dbReference>
<evidence type="ECO:0000313" key="18">
    <source>
        <dbReference type="Proteomes" id="UP000015100"/>
    </source>
</evidence>
<protein>
    <recommendedName>
        <fullName evidence="13">26S proteasome regulatory subunit 6B homolog</fullName>
    </recommendedName>
</protein>
<name>S8A7V5_DACHA</name>
<keyword evidence="11" id="KW-0326">Glycosidase</keyword>
<dbReference type="InterPro" id="IPR032501">
    <property type="entry name" value="Prot_ATP_ID_OB_2nd"/>
</dbReference>
<dbReference type="GO" id="GO:0016887">
    <property type="term" value="F:ATP hydrolysis activity"/>
    <property type="evidence" value="ECO:0007669"/>
    <property type="project" value="InterPro"/>
</dbReference>
<comment type="similarity">
    <text evidence="4">Belongs to the AAA ATPase family.</text>
</comment>
<dbReference type="InterPro" id="IPR017853">
    <property type="entry name" value="GH"/>
</dbReference>
<evidence type="ECO:0000256" key="1">
    <source>
        <dbReference type="ARBA" id="ARBA00004123"/>
    </source>
</evidence>
<organism evidence="17 18">
    <name type="scientific">Dactylellina haptotyla (strain CBS 200.50)</name>
    <name type="common">Nematode-trapping fungus</name>
    <name type="synonym">Monacrosporium haptotylum</name>
    <dbReference type="NCBI Taxonomy" id="1284197"/>
    <lineage>
        <taxon>Eukaryota</taxon>
        <taxon>Fungi</taxon>
        <taxon>Dikarya</taxon>
        <taxon>Ascomycota</taxon>
        <taxon>Pezizomycotina</taxon>
        <taxon>Orbiliomycetes</taxon>
        <taxon>Orbiliales</taxon>
        <taxon>Orbiliaceae</taxon>
        <taxon>Dactylellina</taxon>
    </lineage>
</organism>
<evidence type="ECO:0000256" key="12">
    <source>
        <dbReference type="ARBA" id="ARBA00024661"/>
    </source>
</evidence>
<dbReference type="GO" id="GO:1904462">
    <property type="term" value="P:ergosteryl 3-beta-D-glucoside catabolic process"/>
    <property type="evidence" value="ECO:0007669"/>
    <property type="project" value="TreeGrafter"/>
</dbReference>
<dbReference type="InterPro" id="IPR013780">
    <property type="entry name" value="Glyco_hydro_b"/>
</dbReference>
<keyword evidence="18" id="KW-1185">Reference proteome</keyword>
<dbReference type="AlphaFoldDB" id="S8A7V5"/>
<dbReference type="FunFam" id="3.20.20.80:FF:000174">
    <property type="entry name" value="YIR007W-like protein"/>
    <property type="match status" value="1"/>
</dbReference>
<dbReference type="Pfam" id="PF00150">
    <property type="entry name" value="Cellulase"/>
    <property type="match status" value="1"/>
</dbReference>
<keyword evidence="6" id="KW-0547">Nucleotide-binding</keyword>
<dbReference type="Pfam" id="PF18564">
    <property type="entry name" value="Glyco_hydro_5_C"/>
    <property type="match status" value="1"/>
</dbReference>
<dbReference type="GO" id="GO:0005634">
    <property type="term" value="C:nucleus"/>
    <property type="evidence" value="ECO:0007669"/>
    <property type="project" value="UniProtKB-SubCell"/>
</dbReference>
<evidence type="ECO:0000259" key="16">
    <source>
        <dbReference type="SMART" id="SM00382"/>
    </source>
</evidence>
<feature type="coiled-coil region" evidence="14">
    <location>
        <begin position="60"/>
        <end position="87"/>
    </location>
</feature>
<reference evidence="17 18" key="1">
    <citation type="journal article" date="2013" name="PLoS Genet.">
        <title>Genomic mechanisms accounting for the adaptation to parasitism in nematode-trapping fungi.</title>
        <authorList>
            <person name="Meerupati T."/>
            <person name="Andersson K.M."/>
            <person name="Friman E."/>
            <person name="Kumar D."/>
            <person name="Tunlid A."/>
            <person name="Ahren D."/>
        </authorList>
    </citation>
    <scope>NUCLEOTIDE SEQUENCE [LARGE SCALE GENOMIC DNA]</scope>
    <source>
        <strain evidence="17 18">CBS 200.50</strain>
    </source>
</reference>
<dbReference type="EMBL" id="AQGS01000692">
    <property type="protein sequence ID" value="EPS37211.1"/>
    <property type="molecule type" value="Genomic_DNA"/>
</dbReference>
<dbReference type="InterPro" id="IPR003593">
    <property type="entry name" value="AAA+_ATPase"/>
</dbReference>
<dbReference type="InterPro" id="IPR003959">
    <property type="entry name" value="ATPase_AAA_core"/>
</dbReference>
<dbReference type="HOGENOM" id="CLU_274297_0_0_1"/>
<dbReference type="PANTHER" id="PTHR31308">
    <property type="match status" value="1"/>
</dbReference>
<keyword evidence="10" id="KW-0539">Nucleus</keyword>
<sequence length="1169" mass="131819">MASATIEPPPNAPHTIGNKKQKATPSSFSDTSVLDTLAEDNEYATLKKLQRHLEYIQLQEEYIKDEQRSLKRELVRAQEEIKRIQSVPLVIGQFMEAIDQNTGIVQSSTGSNYVVRILSTLDRELLKPSSSVALHRHSNALVDILPPEADSSIAMLGQDEKPDVTYADVGGLDMQKQEIREAVELPLTHFDLYKQIGIDPPRGVLLYGPPGTGKTMLVKAVANSTTASFIRVVGSEFVQKYLGEGPRMVRDVFRMARENSPSIIFIDEIDAIATKRFDAQTGADREVQRILLELLNQMDGFDQTANVKVIMATNRADTLDPALLRPGRLDRKIEFPNLKDRRERRLIFTTIAAKMSLSPECDLDSLIVRNDPLSGAVIAAIMQEAGLRAVRKNRYNIIQADLEDAYSSQVKGGTEADKYVFSNQFNTNSISNDMPVSLTIDGTRFSDRYGREVLLRGVNLASDTKFPANPAVPSHISDDFFDGDNVSFVGRPFSLEEADTHFRRLRNWGYNTLRYLYTWEALEARGPGIYDEDYIAFTIDVLKKAGQYGFYVFMDPHQDVWSRFSGGSGAPMWTLYAVGLNPEAFDTTEAALVHNTYPNPAEFPKMIWATNYTRMVCQVMFTLFFAGRDFAPKAIINGQNIQDYLQSHYLNATLHLARRIKETGSLEDTVVIGWESFNEPNHGLIGYQALTKIPIDQQLQKGTSPTAWQAILTASGRACEVETWELGSMGSYRTGKVLVDPKGTQAWLNTNHEDTKYGWKRDPGWKLGECIWSQHGVWDATTDRLLRDDYFSKTPTGEQIDANVFCNRYFMGHWKNWACGVRSIHQNSFLFLQPPVWVIPPILDDETKLMGKIIYAPHYYDGLTLMSKKWNRFFNVDVLGVLRGKYLSPAFAVKFGETAIRNSMKEQLTAMKQEGLDNIGPTPCLFSEIGIPYDMDDKYAYRTGDYTSQTRASDANHFALEGALVSYTWWNYCALNDHQWGDQWNGEDLSIYGRDDTAPERESIETPPLEPYNDTPRDTLNTIDSTSLKGALSTTPMSTERLSTSIGSSMGTRAADAFIRPVPVKVSGKVSNYNFNLAQSVFSLTVTATSTTELSPTEVFVPLYHFPRDRLDVEITDGRWAYEDETQTLKWWHGSGNQVLKITGVKRFAQTFEDDTYFDMFKNVSCLIM</sequence>
<feature type="region of interest" description="Disordered" evidence="15">
    <location>
        <begin position="1"/>
        <end position="28"/>
    </location>
</feature>
<feature type="domain" description="AAA+ ATPase" evidence="16">
    <location>
        <begin position="200"/>
        <end position="339"/>
    </location>
</feature>
<dbReference type="FunFam" id="3.20.20.80:FF:000131">
    <property type="entry name" value="Glycoside hydrolase superfamily"/>
    <property type="match status" value="1"/>
</dbReference>
<gene>
    <name evidence="17" type="ORF">H072_9134</name>
</gene>
<dbReference type="GO" id="GO:0005737">
    <property type="term" value="C:cytoplasm"/>
    <property type="evidence" value="ECO:0007669"/>
    <property type="project" value="UniProtKB-SubCell"/>
</dbReference>
<dbReference type="GO" id="GO:0000272">
    <property type="term" value="P:polysaccharide catabolic process"/>
    <property type="evidence" value="ECO:0007669"/>
    <property type="project" value="InterPro"/>
</dbReference>
<dbReference type="Pfam" id="PF00004">
    <property type="entry name" value="AAA"/>
    <property type="match status" value="1"/>
</dbReference>
<evidence type="ECO:0000256" key="4">
    <source>
        <dbReference type="ARBA" id="ARBA00006914"/>
    </source>
</evidence>
<dbReference type="GO" id="GO:0000502">
    <property type="term" value="C:proteasome complex"/>
    <property type="evidence" value="ECO:0007669"/>
    <property type="project" value="UniProtKB-KW"/>
</dbReference>
<dbReference type="CDD" id="cd19502">
    <property type="entry name" value="RecA-like_PAN_like"/>
    <property type="match status" value="1"/>
</dbReference>
<dbReference type="PROSITE" id="PS00659">
    <property type="entry name" value="GLYCOSYL_HYDROL_F5"/>
    <property type="match status" value="1"/>
</dbReference>
<comment type="function">
    <text evidence="12">The 26S proteasome is involved in the ATP-dependent degradation of ubiquitinated proteins. The regulatory (or ATPase) complex confers ATP dependency and substrate specificity to the 26S complex.</text>
</comment>
<dbReference type="Proteomes" id="UP000015100">
    <property type="component" value="Unassembled WGS sequence"/>
</dbReference>
<reference evidence="18" key="2">
    <citation type="submission" date="2013-04" db="EMBL/GenBank/DDBJ databases">
        <title>Genomic mechanisms accounting for the adaptation to parasitism in nematode-trapping fungi.</title>
        <authorList>
            <person name="Ahren D.G."/>
        </authorList>
    </citation>
    <scope>NUCLEOTIDE SEQUENCE [LARGE SCALE GENOMIC DNA]</scope>
    <source>
        <strain evidence="18">CBS 200.50</strain>
    </source>
</reference>
<dbReference type="OrthoDB" id="9971853at2759"/>
<dbReference type="SUPFAM" id="SSF51445">
    <property type="entry name" value="(Trans)glycosidases"/>
    <property type="match status" value="1"/>
</dbReference>